<evidence type="ECO:0000256" key="3">
    <source>
        <dbReference type="ARBA" id="ARBA00022692"/>
    </source>
</evidence>
<dbReference type="PANTHER" id="PTHR32322:SF2">
    <property type="entry name" value="EAMA DOMAIN-CONTAINING PROTEIN"/>
    <property type="match status" value="1"/>
</dbReference>
<evidence type="ECO:0000256" key="1">
    <source>
        <dbReference type="ARBA" id="ARBA00004141"/>
    </source>
</evidence>
<dbReference type="RefSeq" id="WP_337318010.1">
    <property type="nucleotide sequence ID" value="NZ_JBBDGN010000002.1"/>
</dbReference>
<accession>A0ABU8LJ52</accession>
<comment type="caution">
    <text evidence="8">The sequence shown here is derived from an EMBL/GenBank/DDBJ whole genome shotgun (WGS) entry which is preliminary data.</text>
</comment>
<name>A0ABU8LJ52_9MICO</name>
<feature type="transmembrane region" description="Helical" evidence="6">
    <location>
        <begin position="131"/>
        <end position="147"/>
    </location>
</feature>
<evidence type="ECO:0000313" key="8">
    <source>
        <dbReference type="EMBL" id="MEJ1090961.1"/>
    </source>
</evidence>
<keyword evidence="9" id="KW-1185">Reference proteome</keyword>
<sequence>MTQLTDALRAAAAAGEHDRASGLALVVAASVSNQAGAAVGALAFPAIGPVGVVAVRQIVTALVLTASVRPRLRTLRRGQWMPIIGLALAFSVMNLGLYAAVERIGLGLAVTLEFLGPLAVAILSSRRRTDIACAMLAGVGVVVLTDPGPSTDLVGIALALTAAAAWAGYILLNRAVGRRVPGIQGTAAASLLTGLAWLPVAALWFLAHPPTPLALVLAATCGVLASVIPYVFDLLALRRIPASLFGTLTSLNPVWAALAGWAVLGQLLTVQAWVGLSLIVTANAVVSLRGARLRPTRLTGG</sequence>
<gene>
    <name evidence="8" type="ORF">WDU93_04570</name>
</gene>
<feature type="transmembrane region" description="Helical" evidence="6">
    <location>
        <begin position="270"/>
        <end position="288"/>
    </location>
</feature>
<comment type="subcellular location">
    <subcellularLocation>
        <location evidence="1">Membrane</location>
        <topology evidence="1">Multi-pass membrane protein</topology>
    </subcellularLocation>
</comment>
<feature type="transmembrane region" description="Helical" evidence="6">
    <location>
        <begin position="46"/>
        <end position="68"/>
    </location>
</feature>
<dbReference type="Proteomes" id="UP001366085">
    <property type="component" value="Unassembled WGS sequence"/>
</dbReference>
<reference evidence="8 9" key="1">
    <citation type="submission" date="2024-02" db="EMBL/GenBank/DDBJ databases">
        <authorList>
            <person name="Saticioglu I.B."/>
        </authorList>
    </citation>
    <scope>NUCLEOTIDE SEQUENCE [LARGE SCALE GENOMIC DNA]</scope>
    <source>
        <strain evidence="8 9">Mu-43</strain>
    </source>
</reference>
<feature type="transmembrane region" description="Helical" evidence="6">
    <location>
        <begin position="244"/>
        <end position="264"/>
    </location>
</feature>
<dbReference type="PANTHER" id="PTHR32322">
    <property type="entry name" value="INNER MEMBRANE TRANSPORTER"/>
    <property type="match status" value="1"/>
</dbReference>
<comment type="similarity">
    <text evidence="2">Belongs to the EamA transporter family.</text>
</comment>
<evidence type="ECO:0000256" key="2">
    <source>
        <dbReference type="ARBA" id="ARBA00007362"/>
    </source>
</evidence>
<evidence type="ECO:0000313" key="9">
    <source>
        <dbReference type="Proteomes" id="UP001366085"/>
    </source>
</evidence>
<organism evidence="8 9">
    <name type="scientific">Microbacterium istanbulense</name>
    <dbReference type="NCBI Taxonomy" id="3122049"/>
    <lineage>
        <taxon>Bacteria</taxon>
        <taxon>Bacillati</taxon>
        <taxon>Actinomycetota</taxon>
        <taxon>Actinomycetes</taxon>
        <taxon>Micrococcales</taxon>
        <taxon>Microbacteriaceae</taxon>
        <taxon>Microbacterium</taxon>
    </lineage>
</organism>
<feature type="transmembrane region" description="Helical" evidence="6">
    <location>
        <begin position="153"/>
        <end position="172"/>
    </location>
</feature>
<dbReference type="SUPFAM" id="SSF103481">
    <property type="entry name" value="Multidrug resistance efflux transporter EmrE"/>
    <property type="match status" value="2"/>
</dbReference>
<evidence type="ECO:0000256" key="4">
    <source>
        <dbReference type="ARBA" id="ARBA00022989"/>
    </source>
</evidence>
<proteinExistence type="inferred from homology"/>
<feature type="transmembrane region" description="Helical" evidence="6">
    <location>
        <begin position="213"/>
        <end position="232"/>
    </location>
</feature>
<dbReference type="Pfam" id="PF00892">
    <property type="entry name" value="EamA"/>
    <property type="match status" value="1"/>
</dbReference>
<feature type="domain" description="EamA" evidence="7">
    <location>
        <begin position="154"/>
        <end position="287"/>
    </location>
</feature>
<evidence type="ECO:0000256" key="5">
    <source>
        <dbReference type="ARBA" id="ARBA00023136"/>
    </source>
</evidence>
<dbReference type="InterPro" id="IPR000620">
    <property type="entry name" value="EamA_dom"/>
</dbReference>
<evidence type="ECO:0000259" key="7">
    <source>
        <dbReference type="Pfam" id="PF00892"/>
    </source>
</evidence>
<feature type="transmembrane region" description="Helical" evidence="6">
    <location>
        <begin position="104"/>
        <end position="124"/>
    </location>
</feature>
<evidence type="ECO:0000256" key="6">
    <source>
        <dbReference type="SAM" id="Phobius"/>
    </source>
</evidence>
<dbReference type="EMBL" id="JBBDGN010000002">
    <property type="protein sequence ID" value="MEJ1090961.1"/>
    <property type="molecule type" value="Genomic_DNA"/>
</dbReference>
<protein>
    <submittedName>
        <fullName evidence="8">EamA family transporter</fullName>
    </submittedName>
</protein>
<feature type="transmembrane region" description="Helical" evidence="6">
    <location>
        <begin position="184"/>
        <end position="207"/>
    </location>
</feature>
<keyword evidence="4 6" id="KW-1133">Transmembrane helix</keyword>
<dbReference type="InterPro" id="IPR037185">
    <property type="entry name" value="EmrE-like"/>
</dbReference>
<feature type="transmembrane region" description="Helical" evidence="6">
    <location>
        <begin position="80"/>
        <end position="98"/>
    </location>
</feature>
<dbReference type="InterPro" id="IPR050638">
    <property type="entry name" value="AA-Vitamin_Transporters"/>
</dbReference>
<keyword evidence="5 6" id="KW-0472">Membrane</keyword>
<keyword evidence="3 6" id="KW-0812">Transmembrane</keyword>